<evidence type="ECO:0000256" key="4">
    <source>
        <dbReference type="ARBA" id="ARBA00023143"/>
    </source>
</evidence>
<keyword evidence="4 5" id="KW-0975">Bacterial flagellum</keyword>
<dbReference type="AlphaFoldDB" id="A0A1G6IQ50"/>
<dbReference type="Pfam" id="PF07196">
    <property type="entry name" value="Flagellin_IN"/>
    <property type="match status" value="1"/>
</dbReference>
<organism evidence="6 7">
    <name type="scientific">Ectopseudomonas chengduensis</name>
    <dbReference type="NCBI Taxonomy" id="489632"/>
    <lineage>
        <taxon>Bacteria</taxon>
        <taxon>Pseudomonadati</taxon>
        <taxon>Pseudomonadota</taxon>
        <taxon>Gammaproteobacteria</taxon>
        <taxon>Pseudomonadales</taxon>
        <taxon>Pseudomonadaceae</taxon>
        <taxon>Ectopseudomonas</taxon>
    </lineage>
</organism>
<dbReference type="Pfam" id="PF07195">
    <property type="entry name" value="FliD_C"/>
    <property type="match status" value="1"/>
</dbReference>
<name>A0A1G6IQ50_9GAMM</name>
<evidence type="ECO:0000313" key="6">
    <source>
        <dbReference type="EMBL" id="SDC08570.1"/>
    </source>
</evidence>
<protein>
    <recommendedName>
        <fullName evidence="5">Flagellar hook-associated protein 2</fullName>
        <shortName evidence="5">HAP2</shortName>
    </recommendedName>
    <alternativeName>
        <fullName evidence="5">Flagellar cap protein</fullName>
    </alternativeName>
</protein>
<reference evidence="7" key="1">
    <citation type="submission" date="2016-10" db="EMBL/GenBank/DDBJ databases">
        <authorList>
            <person name="Varghese N."/>
            <person name="Submissions S."/>
        </authorList>
    </citation>
    <scope>NUCLEOTIDE SEQUENCE [LARGE SCALE GENOMIC DNA]</scope>
    <source>
        <strain evidence="7">DSM 26382</strain>
    </source>
</reference>
<dbReference type="GO" id="GO:0007155">
    <property type="term" value="P:cell adhesion"/>
    <property type="evidence" value="ECO:0007669"/>
    <property type="project" value="InterPro"/>
</dbReference>
<keyword evidence="5" id="KW-0964">Secreted</keyword>
<dbReference type="Proteomes" id="UP000199467">
    <property type="component" value="Unassembled WGS sequence"/>
</dbReference>
<comment type="similarity">
    <text evidence="1 5">Belongs to the FliD family.</text>
</comment>
<evidence type="ECO:0000256" key="3">
    <source>
        <dbReference type="ARBA" id="ARBA00023054"/>
    </source>
</evidence>
<dbReference type="GO" id="GO:0071973">
    <property type="term" value="P:bacterial-type flagellum-dependent cell motility"/>
    <property type="evidence" value="ECO:0007669"/>
    <property type="project" value="TreeGrafter"/>
</dbReference>
<evidence type="ECO:0000256" key="2">
    <source>
        <dbReference type="ARBA" id="ARBA00011255"/>
    </source>
</evidence>
<dbReference type="InterPro" id="IPR040026">
    <property type="entry name" value="FliD"/>
</dbReference>
<evidence type="ECO:0000256" key="1">
    <source>
        <dbReference type="ARBA" id="ARBA00009764"/>
    </source>
</evidence>
<comment type="subcellular location">
    <subcellularLocation>
        <location evidence="5">Secreted</location>
    </subcellularLocation>
    <subcellularLocation>
        <location evidence="5">Bacterial flagellum</location>
    </subcellularLocation>
</comment>
<dbReference type="GO" id="GO:0009424">
    <property type="term" value="C:bacterial-type flagellum hook"/>
    <property type="evidence" value="ECO:0007669"/>
    <property type="project" value="UniProtKB-UniRule"/>
</dbReference>
<dbReference type="EMBL" id="FMZQ01000001">
    <property type="protein sequence ID" value="SDC08570.1"/>
    <property type="molecule type" value="Genomic_DNA"/>
</dbReference>
<keyword evidence="6" id="KW-0966">Cell projection</keyword>
<dbReference type="InterPro" id="IPR010810">
    <property type="entry name" value="Flagellin_hook_IN_motif"/>
</dbReference>
<dbReference type="GO" id="GO:0009421">
    <property type="term" value="C:bacterial-type flagellum filament cap"/>
    <property type="evidence" value="ECO:0007669"/>
    <property type="project" value="InterPro"/>
</dbReference>
<dbReference type="RefSeq" id="WP_017676446.1">
    <property type="nucleotide sequence ID" value="NZ_FMZQ01000001.1"/>
</dbReference>
<evidence type="ECO:0000313" key="7">
    <source>
        <dbReference type="Proteomes" id="UP000199467"/>
    </source>
</evidence>
<proteinExistence type="inferred from homology"/>
<dbReference type="PANTHER" id="PTHR30288:SF0">
    <property type="entry name" value="FLAGELLAR HOOK-ASSOCIATED PROTEIN 2"/>
    <property type="match status" value="1"/>
</dbReference>
<comment type="subunit">
    <text evidence="2 5">Homopentamer.</text>
</comment>
<dbReference type="InterPro" id="IPR010809">
    <property type="entry name" value="FliD_C"/>
</dbReference>
<dbReference type="Pfam" id="PF02465">
    <property type="entry name" value="FliD_N"/>
    <property type="match status" value="1"/>
</dbReference>
<sequence length="431" mass="45308">MAIDSDYVQSMATQLAQYEIQGQLAKANRNQAAYKAQLSALTSLDTALKAFKTAASGLKLAGSSMLVNSASFSQEGYASATVGSKAVAGSYDFFVQQLASKSQVALQGLQDGDLGSGSLTIGQGGDAFNVDLGAVATLDELAAAINGASDNNGVKATLVRSNGQVNLVLTSEKTGADQAISLSASGNAAVEGAVASRQELSVAKDAIVRLGGETGIELTSTSNTFDNIIDGVSLTFNKAHKSGDAPLTMEVGQDQKATKEKAQTFVSAFNALMTSFDSLTSSGSESGGRGPLAGDASVRAIETMLNQLVRTSFGGVSLNEFGIVADRNGKLTIDNARFEKAVAANPEGFEKLFTDKGNLLDTLDKNLAVYTSSAGGLLTNRKDTLNTQLRRVDQQFDNIQKQYDSYYSRYLRQYTGLMQTMAAMEQTYGMF</sequence>
<evidence type="ECO:0000256" key="5">
    <source>
        <dbReference type="RuleBase" id="RU362066"/>
    </source>
</evidence>
<dbReference type="InterPro" id="IPR003481">
    <property type="entry name" value="FliD_N"/>
</dbReference>
<dbReference type="GO" id="GO:0005576">
    <property type="term" value="C:extracellular region"/>
    <property type="evidence" value="ECO:0007669"/>
    <property type="project" value="UniProtKB-SubCell"/>
</dbReference>
<dbReference type="PANTHER" id="PTHR30288">
    <property type="entry name" value="FLAGELLAR CAP/ASSEMBLY PROTEIN FLID"/>
    <property type="match status" value="1"/>
</dbReference>
<keyword evidence="7" id="KW-1185">Reference proteome</keyword>
<comment type="function">
    <text evidence="5">Required for morphogenesis and for the elongation of the flagellar filament by facilitating polymerization of the flagellin monomers at the tip of growing filament. Forms a capping structure, which prevents flagellin subunits (transported through the central channel of the flagellum) from leaking out without polymerization at the distal end.</text>
</comment>
<keyword evidence="3" id="KW-0175">Coiled coil</keyword>
<keyword evidence="6" id="KW-0282">Flagellum</keyword>
<accession>A0A1G6IQ50</accession>
<gene>
    <name evidence="6" type="ORF">SAMN05216576_101370</name>
</gene>
<keyword evidence="6" id="KW-0969">Cilium</keyword>